<evidence type="ECO:0000256" key="4">
    <source>
        <dbReference type="ARBA" id="ARBA00022617"/>
    </source>
</evidence>
<evidence type="ECO:0000256" key="5">
    <source>
        <dbReference type="ARBA" id="ARBA00022692"/>
    </source>
</evidence>
<dbReference type="AlphaFoldDB" id="A0A7S1B7F9"/>
<keyword evidence="4" id="KW-0349">Heme</keyword>
<reference evidence="13" key="1">
    <citation type="submission" date="2021-01" db="EMBL/GenBank/DDBJ databases">
        <authorList>
            <person name="Corre E."/>
            <person name="Pelletier E."/>
            <person name="Niang G."/>
            <person name="Scheremetjew M."/>
            <person name="Finn R."/>
            <person name="Kale V."/>
            <person name="Holt S."/>
            <person name="Cochrane G."/>
            <person name="Meng A."/>
            <person name="Brown T."/>
            <person name="Cohen L."/>
        </authorList>
    </citation>
    <scope>NUCLEOTIDE SEQUENCE</scope>
    <source>
        <strain evidence="13">308</strain>
    </source>
</reference>
<comment type="subcellular location">
    <subcellularLocation>
        <location evidence="1">Membrane</location>
        <topology evidence="1">Multi-pass membrane protein</topology>
    </subcellularLocation>
</comment>
<evidence type="ECO:0000256" key="6">
    <source>
        <dbReference type="ARBA" id="ARBA00022723"/>
    </source>
</evidence>
<organism evidence="13">
    <name type="scientific">Corethron hystrix</name>
    <dbReference type="NCBI Taxonomy" id="216773"/>
    <lineage>
        <taxon>Eukaryota</taxon>
        <taxon>Sar</taxon>
        <taxon>Stramenopiles</taxon>
        <taxon>Ochrophyta</taxon>
        <taxon>Bacillariophyta</taxon>
        <taxon>Coscinodiscophyceae</taxon>
        <taxon>Corethrophycidae</taxon>
        <taxon>Corethrales</taxon>
        <taxon>Corethraceae</taxon>
        <taxon>Corethron</taxon>
    </lineage>
</organism>
<evidence type="ECO:0000256" key="9">
    <source>
        <dbReference type="ARBA" id="ARBA00023004"/>
    </source>
</evidence>
<evidence type="ECO:0000256" key="8">
    <source>
        <dbReference type="ARBA" id="ARBA00023002"/>
    </source>
</evidence>
<dbReference type="GO" id="GO:0016020">
    <property type="term" value="C:membrane"/>
    <property type="evidence" value="ECO:0007669"/>
    <property type="project" value="UniProtKB-SubCell"/>
</dbReference>
<evidence type="ECO:0000256" key="7">
    <source>
        <dbReference type="ARBA" id="ARBA00022989"/>
    </source>
</evidence>
<dbReference type="GO" id="GO:0016717">
    <property type="term" value="F:oxidoreductase activity, acting on paired donors, with oxidation of a pair of donors resulting in the reduction of molecular oxygen to two molecules of water"/>
    <property type="evidence" value="ECO:0007669"/>
    <property type="project" value="TreeGrafter"/>
</dbReference>
<dbReference type="Pfam" id="PF00487">
    <property type="entry name" value="FA_desaturase"/>
    <property type="match status" value="1"/>
</dbReference>
<evidence type="ECO:0000256" key="11">
    <source>
        <dbReference type="ARBA" id="ARBA00023136"/>
    </source>
</evidence>
<dbReference type="EMBL" id="HBFR01006225">
    <property type="protein sequence ID" value="CAD8877281.1"/>
    <property type="molecule type" value="Transcribed_RNA"/>
</dbReference>
<sequence length="440" mass="51074">MCKPSASVTGEPELAPTDKWIEKLDLAAFTADIQALGDKFSSCQGADDVRHLNKMISWSNSFLVVGLATMWYTPNPMTALCLSFYTLSRWTMIAHHTCHGGYDKVHPAKGRFNRFKFGVGSLFCRMRDWLDWMVPEAWNVEHNNRHHYCLSELDDPDLVENNLKEVREMDIPMAMKYLVVVINAMMWKWFYYAPNTYKELKIAHYRRQGIPLPKGVDPQDAVTIKSIILGQNPFYSVQELVSKVLGPYLVIHFFLLPLPYLFLGHHRGVESLYFMNAIKNLFMAEILTNAHSFLIVVTNHAGDDMYRFKNSCRPYSGSFYLRQIIASVDFSMGNDYVDFFHGWLNYQIEHHLWPNLSMLSYQKSAPSVEAICNKHGVPYIKENVFLRLKKTTDIMVGKTSMRVFPEAYERKFLDLDMKMEEERKREKEAKRAANAAKKIR</sequence>
<dbReference type="InterPro" id="IPR005804">
    <property type="entry name" value="FA_desaturase_dom"/>
</dbReference>
<keyword evidence="11" id="KW-0472">Membrane</keyword>
<evidence type="ECO:0000259" key="12">
    <source>
        <dbReference type="Pfam" id="PF00487"/>
    </source>
</evidence>
<name>A0A7S1B7F9_9STRA</name>
<dbReference type="PANTHER" id="PTHR19353">
    <property type="entry name" value="FATTY ACID DESATURASE 2"/>
    <property type="match status" value="1"/>
</dbReference>
<evidence type="ECO:0000256" key="2">
    <source>
        <dbReference type="ARBA" id="ARBA00005189"/>
    </source>
</evidence>
<protein>
    <recommendedName>
        <fullName evidence="12">Fatty acid desaturase domain-containing protein</fullName>
    </recommendedName>
</protein>
<evidence type="ECO:0000256" key="3">
    <source>
        <dbReference type="ARBA" id="ARBA00009295"/>
    </source>
</evidence>
<proteinExistence type="inferred from homology"/>
<evidence type="ECO:0000256" key="10">
    <source>
        <dbReference type="ARBA" id="ARBA00023098"/>
    </source>
</evidence>
<dbReference type="GO" id="GO:0046872">
    <property type="term" value="F:metal ion binding"/>
    <property type="evidence" value="ECO:0007669"/>
    <property type="project" value="UniProtKB-KW"/>
</dbReference>
<keyword evidence="7" id="KW-1133">Transmembrane helix</keyword>
<keyword evidence="5" id="KW-0812">Transmembrane</keyword>
<accession>A0A7S1B7F9</accession>
<dbReference type="InterPro" id="IPR012171">
    <property type="entry name" value="Fatty_acid_desaturase"/>
</dbReference>
<evidence type="ECO:0000313" key="13">
    <source>
        <dbReference type="EMBL" id="CAD8877281.1"/>
    </source>
</evidence>
<keyword evidence="6" id="KW-0479">Metal-binding</keyword>
<feature type="domain" description="Fatty acid desaturase" evidence="12">
    <location>
        <begin position="79"/>
        <end position="381"/>
    </location>
</feature>
<evidence type="ECO:0000256" key="1">
    <source>
        <dbReference type="ARBA" id="ARBA00004141"/>
    </source>
</evidence>
<gene>
    <name evidence="13" type="ORF">CHYS00102_LOCUS4465</name>
</gene>
<comment type="pathway">
    <text evidence="2">Lipid metabolism.</text>
</comment>
<dbReference type="GO" id="GO:0006629">
    <property type="term" value="P:lipid metabolic process"/>
    <property type="evidence" value="ECO:0007669"/>
    <property type="project" value="UniProtKB-KW"/>
</dbReference>
<keyword evidence="9" id="KW-0408">Iron</keyword>
<dbReference type="PANTHER" id="PTHR19353:SF30">
    <property type="entry name" value="DELTA 8-(E)-SPHINGOLIPID DESATURASE"/>
    <property type="match status" value="1"/>
</dbReference>
<comment type="similarity">
    <text evidence="3">Belongs to the fatty acid desaturase type 1 family.</text>
</comment>
<keyword evidence="8" id="KW-0560">Oxidoreductase</keyword>
<keyword evidence="10" id="KW-0443">Lipid metabolism</keyword>